<dbReference type="FunFam" id="2.40.50.140:FF:000006">
    <property type="entry name" value="Cold shock protein CspC"/>
    <property type="match status" value="1"/>
</dbReference>
<dbReference type="InterPro" id="IPR050181">
    <property type="entry name" value="Cold_shock_domain"/>
</dbReference>
<dbReference type="EMBL" id="QQAX01000022">
    <property type="protein sequence ID" value="RDI40986.1"/>
    <property type="molecule type" value="Genomic_DNA"/>
</dbReference>
<sequence length="71" mass="7960">MSAARETGTVKWFNNSKGYGFIQRDQGGDVFVHYRAIRGDGYRTLEEGMRVSFLVTQGQKGLQAEDVSVDK</sequence>
<dbReference type="PRINTS" id="PR00050">
    <property type="entry name" value="COLDSHOCK"/>
</dbReference>
<name>A0A370GCS5_9COXI</name>
<dbReference type="OrthoDB" id="9810590at2"/>
<dbReference type="PROSITE" id="PS51857">
    <property type="entry name" value="CSD_2"/>
    <property type="match status" value="1"/>
</dbReference>
<protein>
    <submittedName>
        <fullName evidence="5">Putative cold-shock DNA-binding protein</fullName>
    </submittedName>
</protein>
<dbReference type="CDD" id="cd04458">
    <property type="entry name" value="CSP_CDS"/>
    <property type="match status" value="1"/>
</dbReference>
<keyword evidence="5" id="KW-0238">DNA-binding</keyword>
<organism evidence="5 6">
    <name type="scientific">Aquicella lusitana</name>
    <dbReference type="NCBI Taxonomy" id="254246"/>
    <lineage>
        <taxon>Bacteria</taxon>
        <taxon>Pseudomonadati</taxon>
        <taxon>Pseudomonadota</taxon>
        <taxon>Gammaproteobacteria</taxon>
        <taxon>Legionellales</taxon>
        <taxon>Coxiellaceae</taxon>
        <taxon>Aquicella</taxon>
    </lineage>
</organism>
<dbReference type="AlphaFoldDB" id="A0A370GCS5"/>
<dbReference type="SMART" id="SM00357">
    <property type="entry name" value="CSP"/>
    <property type="match status" value="1"/>
</dbReference>
<keyword evidence="2" id="KW-0963">Cytoplasm</keyword>
<dbReference type="PANTHER" id="PTHR11544">
    <property type="entry name" value="COLD SHOCK DOMAIN CONTAINING PROTEINS"/>
    <property type="match status" value="1"/>
</dbReference>
<keyword evidence="6" id="KW-1185">Reference proteome</keyword>
<dbReference type="PIRSF" id="PIRSF002599">
    <property type="entry name" value="Cold_shock_A"/>
    <property type="match status" value="1"/>
</dbReference>
<comment type="subcellular location">
    <subcellularLocation>
        <location evidence="1 3">Cytoplasm</location>
    </subcellularLocation>
</comment>
<feature type="domain" description="CSD" evidence="4">
    <location>
        <begin position="5"/>
        <end position="69"/>
    </location>
</feature>
<dbReference type="PROSITE" id="PS00352">
    <property type="entry name" value="CSD_1"/>
    <property type="match status" value="1"/>
</dbReference>
<dbReference type="Pfam" id="PF00313">
    <property type="entry name" value="CSD"/>
    <property type="match status" value="1"/>
</dbReference>
<reference evidence="5 6" key="1">
    <citation type="submission" date="2018-07" db="EMBL/GenBank/DDBJ databases">
        <title>Genomic Encyclopedia of Type Strains, Phase IV (KMG-IV): sequencing the most valuable type-strain genomes for metagenomic binning, comparative biology and taxonomic classification.</title>
        <authorList>
            <person name="Goeker M."/>
        </authorList>
    </citation>
    <scope>NUCLEOTIDE SEQUENCE [LARGE SCALE GENOMIC DNA]</scope>
    <source>
        <strain evidence="5 6">DSM 16500</strain>
    </source>
</reference>
<dbReference type="SUPFAM" id="SSF50249">
    <property type="entry name" value="Nucleic acid-binding proteins"/>
    <property type="match status" value="1"/>
</dbReference>
<accession>A0A370GCS5</accession>
<dbReference type="InterPro" id="IPR019844">
    <property type="entry name" value="CSD_CS"/>
</dbReference>
<gene>
    <name evidence="5" type="ORF">C8D86_12230</name>
</gene>
<evidence type="ECO:0000313" key="6">
    <source>
        <dbReference type="Proteomes" id="UP000254720"/>
    </source>
</evidence>
<proteinExistence type="predicted"/>
<dbReference type="InterPro" id="IPR012340">
    <property type="entry name" value="NA-bd_OB-fold"/>
</dbReference>
<dbReference type="RefSeq" id="WP_114835057.1">
    <property type="nucleotide sequence ID" value="NZ_LR699114.1"/>
</dbReference>
<evidence type="ECO:0000256" key="1">
    <source>
        <dbReference type="ARBA" id="ARBA00004496"/>
    </source>
</evidence>
<dbReference type="InterPro" id="IPR002059">
    <property type="entry name" value="CSP_DNA-bd"/>
</dbReference>
<comment type="caution">
    <text evidence="5">The sequence shown here is derived from an EMBL/GenBank/DDBJ whole genome shotgun (WGS) entry which is preliminary data.</text>
</comment>
<evidence type="ECO:0000259" key="4">
    <source>
        <dbReference type="PROSITE" id="PS51857"/>
    </source>
</evidence>
<dbReference type="GO" id="GO:0003677">
    <property type="term" value="F:DNA binding"/>
    <property type="evidence" value="ECO:0007669"/>
    <property type="project" value="UniProtKB-KW"/>
</dbReference>
<dbReference type="InterPro" id="IPR012156">
    <property type="entry name" value="Cold_shock_CspA"/>
</dbReference>
<dbReference type="InterPro" id="IPR011129">
    <property type="entry name" value="CSD"/>
</dbReference>
<dbReference type="Gene3D" id="2.40.50.140">
    <property type="entry name" value="Nucleic acid-binding proteins"/>
    <property type="match status" value="1"/>
</dbReference>
<dbReference type="Proteomes" id="UP000254720">
    <property type="component" value="Unassembled WGS sequence"/>
</dbReference>
<evidence type="ECO:0000256" key="3">
    <source>
        <dbReference type="RuleBase" id="RU000408"/>
    </source>
</evidence>
<evidence type="ECO:0000313" key="5">
    <source>
        <dbReference type="EMBL" id="RDI40986.1"/>
    </source>
</evidence>
<evidence type="ECO:0000256" key="2">
    <source>
        <dbReference type="ARBA" id="ARBA00022490"/>
    </source>
</evidence>
<dbReference type="GO" id="GO:0005829">
    <property type="term" value="C:cytosol"/>
    <property type="evidence" value="ECO:0007669"/>
    <property type="project" value="UniProtKB-ARBA"/>
</dbReference>